<accession>A0AAU9NZR8</accession>
<keyword evidence="1" id="KW-0732">Signal</keyword>
<dbReference type="Proteomes" id="UP001157418">
    <property type="component" value="Unassembled WGS sequence"/>
</dbReference>
<gene>
    <name evidence="2" type="ORF">LVIROSA_LOCUS29253</name>
</gene>
<evidence type="ECO:0000313" key="3">
    <source>
        <dbReference type="Proteomes" id="UP001157418"/>
    </source>
</evidence>
<evidence type="ECO:0000313" key="2">
    <source>
        <dbReference type="EMBL" id="CAH1443329.1"/>
    </source>
</evidence>
<organism evidence="2 3">
    <name type="scientific">Lactuca virosa</name>
    <dbReference type="NCBI Taxonomy" id="75947"/>
    <lineage>
        <taxon>Eukaryota</taxon>
        <taxon>Viridiplantae</taxon>
        <taxon>Streptophyta</taxon>
        <taxon>Embryophyta</taxon>
        <taxon>Tracheophyta</taxon>
        <taxon>Spermatophyta</taxon>
        <taxon>Magnoliopsida</taxon>
        <taxon>eudicotyledons</taxon>
        <taxon>Gunneridae</taxon>
        <taxon>Pentapetalae</taxon>
        <taxon>asterids</taxon>
        <taxon>campanulids</taxon>
        <taxon>Asterales</taxon>
        <taxon>Asteraceae</taxon>
        <taxon>Cichorioideae</taxon>
        <taxon>Cichorieae</taxon>
        <taxon>Lactucinae</taxon>
        <taxon>Lactuca</taxon>
    </lineage>
</organism>
<reference evidence="2 3" key="1">
    <citation type="submission" date="2022-01" db="EMBL/GenBank/DDBJ databases">
        <authorList>
            <person name="Xiong W."/>
            <person name="Schranz E."/>
        </authorList>
    </citation>
    <scope>NUCLEOTIDE SEQUENCE [LARGE SCALE GENOMIC DNA]</scope>
</reference>
<proteinExistence type="predicted"/>
<dbReference type="EMBL" id="CAKMRJ010005412">
    <property type="protein sequence ID" value="CAH1443329.1"/>
    <property type="molecule type" value="Genomic_DNA"/>
</dbReference>
<protein>
    <recommendedName>
        <fullName evidence="4">Defensin-like protein</fullName>
    </recommendedName>
</protein>
<dbReference type="AlphaFoldDB" id="A0AAU9NZR8"/>
<feature type="chain" id="PRO_5043538271" description="Defensin-like protein" evidence="1">
    <location>
        <begin position="24"/>
        <end position="83"/>
    </location>
</feature>
<sequence>MAKFTFLTLALVALFIFCTDKNMKVVGASWVDRCCENDYIGVCRPGTIDDQTCADSCKKHCLDHETSGKCVEAYVCRCIECIS</sequence>
<feature type="signal peptide" evidence="1">
    <location>
        <begin position="1"/>
        <end position="23"/>
    </location>
</feature>
<name>A0AAU9NZR8_9ASTR</name>
<comment type="caution">
    <text evidence="2">The sequence shown here is derived from an EMBL/GenBank/DDBJ whole genome shotgun (WGS) entry which is preliminary data.</text>
</comment>
<evidence type="ECO:0008006" key="4">
    <source>
        <dbReference type="Google" id="ProtNLM"/>
    </source>
</evidence>
<evidence type="ECO:0000256" key="1">
    <source>
        <dbReference type="SAM" id="SignalP"/>
    </source>
</evidence>
<keyword evidence="3" id="KW-1185">Reference proteome</keyword>